<dbReference type="PANTHER" id="PTHR21064:SF6">
    <property type="entry name" value="AMINOGLYCOSIDE PHOSPHOTRANSFERASE DOMAIN-CONTAINING PROTEIN"/>
    <property type="match status" value="1"/>
</dbReference>
<evidence type="ECO:0000313" key="11">
    <source>
        <dbReference type="Proteomes" id="UP000269001"/>
    </source>
</evidence>
<keyword evidence="3 8" id="KW-0791">Threonine biosynthesis</keyword>
<dbReference type="Gene3D" id="3.90.1200.10">
    <property type="match status" value="1"/>
</dbReference>
<evidence type="ECO:0000256" key="7">
    <source>
        <dbReference type="ARBA" id="ARBA00038240"/>
    </source>
</evidence>
<comment type="caution">
    <text evidence="10">The sequence shown here is derived from an EMBL/GenBank/DDBJ whole genome shotgun (WGS) entry which is preliminary data.</text>
</comment>
<dbReference type="EMBL" id="RAXU01000009">
    <property type="protein sequence ID" value="RKG33603.1"/>
    <property type="molecule type" value="Genomic_DNA"/>
</dbReference>
<dbReference type="SUPFAM" id="SSF56112">
    <property type="entry name" value="Protein kinase-like (PK-like)"/>
    <property type="match status" value="1"/>
</dbReference>
<keyword evidence="5 8" id="KW-0418">Kinase</keyword>
<evidence type="ECO:0000256" key="4">
    <source>
        <dbReference type="ARBA" id="ARBA00022741"/>
    </source>
</evidence>
<keyword evidence="1 8" id="KW-0028">Amino-acid biosynthesis</keyword>
<dbReference type="GO" id="GO:0009088">
    <property type="term" value="P:threonine biosynthetic process"/>
    <property type="evidence" value="ECO:0007669"/>
    <property type="project" value="UniProtKB-UniRule"/>
</dbReference>
<sequence>MSVYTPLSLEQVQTFASPYGLEVTDLIPIQGGIENTNYFLVTQDHQQYVLTVFEELDLQGANELPPVLQYLGQQDIPVAVPLSYAEQFIHIIADKPAQIAPRIAGKHPIPPTLKQIFAIGQAQAQLHLALQNFQFERQSYRNHAYWTSVADQLKAYMSQDDLELLDRVYRLFNQQRKQHCDLPQGWIHSDLFRDNTLFEGEQLQGILDFSEMNHDDLLFDIAIAINDFCTEHPTVQLNSDQLNAFIEGYQTARTLTSDEQACLRVYLAMAACRFWLLRLQVAQRNAQEVRESEDILQKNPLEMRQLLQNRLAALTH</sequence>
<accession>A0A3A8EYS6</accession>
<dbReference type="RefSeq" id="WP_120370117.1">
    <property type="nucleotide sequence ID" value="NZ_RAXU01000009.1"/>
</dbReference>
<reference evidence="10 11" key="1">
    <citation type="submission" date="2018-09" db="EMBL/GenBank/DDBJ databases">
        <title>The draft genome of Acinetobacter spp. strains.</title>
        <authorList>
            <person name="Qin J."/>
            <person name="Feng Y."/>
            <person name="Zong Z."/>
        </authorList>
    </citation>
    <scope>NUCLEOTIDE SEQUENCE [LARGE SCALE GENOMIC DNA]</scope>
    <source>
        <strain evidence="10 11">WCHAc060096</strain>
    </source>
</reference>
<dbReference type="CDD" id="cd05153">
    <property type="entry name" value="HomoserineK_II"/>
    <property type="match status" value="1"/>
</dbReference>
<keyword evidence="2 8" id="KW-0808">Transferase</keyword>
<dbReference type="PANTHER" id="PTHR21064">
    <property type="entry name" value="AMINOGLYCOSIDE PHOSPHOTRANSFERASE DOMAIN-CONTAINING PROTEIN-RELATED"/>
    <property type="match status" value="1"/>
</dbReference>
<evidence type="ECO:0000256" key="5">
    <source>
        <dbReference type="ARBA" id="ARBA00022777"/>
    </source>
</evidence>
<keyword evidence="11" id="KW-1185">Reference proteome</keyword>
<name>A0A3A8EYS6_9GAMM</name>
<dbReference type="InterPro" id="IPR011009">
    <property type="entry name" value="Kinase-like_dom_sf"/>
</dbReference>
<dbReference type="HAMAP" id="MF_00301">
    <property type="entry name" value="Homoser_kinase_2"/>
    <property type="match status" value="1"/>
</dbReference>
<evidence type="ECO:0000256" key="8">
    <source>
        <dbReference type="HAMAP-Rule" id="MF_00301"/>
    </source>
</evidence>
<organism evidence="10 11">
    <name type="scientific">Acinetobacter guerrae</name>
    <dbReference type="NCBI Taxonomy" id="1843371"/>
    <lineage>
        <taxon>Bacteria</taxon>
        <taxon>Pseudomonadati</taxon>
        <taxon>Pseudomonadota</taxon>
        <taxon>Gammaproteobacteria</taxon>
        <taxon>Moraxellales</taxon>
        <taxon>Moraxellaceae</taxon>
        <taxon>Acinetobacter</taxon>
    </lineage>
</organism>
<dbReference type="EC" id="2.7.1.39" evidence="8"/>
<comment type="catalytic activity">
    <reaction evidence="8">
        <text>L-homoserine + ATP = O-phospho-L-homoserine + ADP + H(+)</text>
        <dbReference type="Rhea" id="RHEA:13985"/>
        <dbReference type="ChEBI" id="CHEBI:15378"/>
        <dbReference type="ChEBI" id="CHEBI:30616"/>
        <dbReference type="ChEBI" id="CHEBI:57476"/>
        <dbReference type="ChEBI" id="CHEBI:57590"/>
        <dbReference type="ChEBI" id="CHEBI:456216"/>
        <dbReference type="EC" id="2.7.1.39"/>
    </reaction>
</comment>
<gene>
    <name evidence="8" type="primary">thrB</name>
    <name evidence="10" type="ORF">D7V21_08690</name>
</gene>
<protein>
    <recommendedName>
        <fullName evidence="8">Homoserine kinase</fullName>
        <shortName evidence="8">HK</shortName>
        <shortName evidence="8">HSK</shortName>
        <ecNumber evidence="8">2.7.1.39</ecNumber>
    </recommendedName>
</protein>
<dbReference type="InterPro" id="IPR002575">
    <property type="entry name" value="Aminoglycoside_PTrfase"/>
</dbReference>
<dbReference type="Proteomes" id="UP000269001">
    <property type="component" value="Unassembled WGS sequence"/>
</dbReference>
<dbReference type="GO" id="GO:0005524">
    <property type="term" value="F:ATP binding"/>
    <property type="evidence" value="ECO:0007669"/>
    <property type="project" value="UniProtKB-KW"/>
</dbReference>
<dbReference type="Gene3D" id="3.30.200.20">
    <property type="entry name" value="Phosphorylase Kinase, domain 1"/>
    <property type="match status" value="1"/>
</dbReference>
<evidence type="ECO:0000256" key="2">
    <source>
        <dbReference type="ARBA" id="ARBA00022679"/>
    </source>
</evidence>
<dbReference type="InterPro" id="IPR005280">
    <property type="entry name" value="Homoserine_kinase_II"/>
</dbReference>
<comment type="pathway">
    <text evidence="8">Amino-acid biosynthesis; L-threonine biosynthesis; L-threonine from L-aspartate: step 4/5.</text>
</comment>
<evidence type="ECO:0000313" key="10">
    <source>
        <dbReference type="EMBL" id="RKG33603.1"/>
    </source>
</evidence>
<dbReference type="AlphaFoldDB" id="A0A3A8EYS6"/>
<dbReference type="Pfam" id="PF01636">
    <property type="entry name" value="APH"/>
    <property type="match status" value="1"/>
</dbReference>
<dbReference type="NCBIfam" id="NF003558">
    <property type="entry name" value="PRK05231.1"/>
    <property type="match status" value="1"/>
</dbReference>
<feature type="domain" description="Aminoglycoside phosphotransferase" evidence="9">
    <location>
        <begin position="26"/>
        <end position="237"/>
    </location>
</feature>
<evidence type="ECO:0000259" key="9">
    <source>
        <dbReference type="Pfam" id="PF01636"/>
    </source>
</evidence>
<evidence type="ECO:0000256" key="3">
    <source>
        <dbReference type="ARBA" id="ARBA00022697"/>
    </source>
</evidence>
<comment type="similarity">
    <text evidence="7 8">Belongs to the pseudomonas-type ThrB family.</text>
</comment>
<evidence type="ECO:0000256" key="6">
    <source>
        <dbReference type="ARBA" id="ARBA00022840"/>
    </source>
</evidence>
<keyword evidence="6 8" id="KW-0067">ATP-binding</keyword>
<dbReference type="UniPathway" id="UPA00050">
    <property type="reaction ID" value="UER00064"/>
</dbReference>
<proteinExistence type="inferred from homology"/>
<dbReference type="InterPro" id="IPR050249">
    <property type="entry name" value="Pseudomonas-type_ThrB"/>
</dbReference>
<keyword evidence="4 8" id="KW-0547">Nucleotide-binding</keyword>
<evidence type="ECO:0000256" key="1">
    <source>
        <dbReference type="ARBA" id="ARBA00022605"/>
    </source>
</evidence>
<dbReference type="GO" id="GO:0004413">
    <property type="term" value="F:homoserine kinase activity"/>
    <property type="evidence" value="ECO:0007669"/>
    <property type="project" value="UniProtKB-UniRule"/>
</dbReference>